<dbReference type="InterPro" id="IPR056884">
    <property type="entry name" value="NPHP3-like_N"/>
</dbReference>
<dbReference type="EMBL" id="JAWHQM010000040">
    <property type="protein sequence ID" value="KAK5634332.1"/>
    <property type="molecule type" value="Genomic_DNA"/>
</dbReference>
<reference evidence="3 4" key="1">
    <citation type="submission" date="2023-10" db="EMBL/GenBank/DDBJ databases">
        <title>Draft genome sequence of Xylaria bambusicola isolate GMP-LS, the root and basal stem rot pathogen of sugarcane in Indonesia.</title>
        <authorList>
            <person name="Selvaraj P."/>
            <person name="Muralishankar V."/>
            <person name="Muruganantham S."/>
            <person name="Sp S."/>
            <person name="Haryani S."/>
            <person name="Lau K.J.X."/>
            <person name="Naqvi N.I."/>
        </authorList>
    </citation>
    <scope>NUCLEOTIDE SEQUENCE [LARGE SCALE GENOMIC DNA]</scope>
    <source>
        <strain evidence="3">GMP-LS</strain>
    </source>
</reference>
<comment type="caution">
    <text evidence="3">The sequence shown here is derived from an EMBL/GenBank/DDBJ whole genome shotgun (WGS) entry which is preliminary data.</text>
</comment>
<gene>
    <name evidence="3" type="ORF">RRF57_010046</name>
</gene>
<dbReference type="PANTHER" id="PTHR10039">
    <property type="entry name" value="AMELOGENIN"/>
    <property type="match status" value="1"/>
</dbReference>
<sequence length="134" mass="15256">MLKDGTDDGTSLLPKEKDGTNSKKRIYLVIDALDEVPLQHSHDVLTFLQELATASLPHLNLLITSRYDSRIEVTLGGASFWRIIPIMKESVKEDIELYVNKFVHDDTRLSKLCKKSITLKELMHEKFVEKGNGM</sequence>
<name>A0AAN7URV1_9PEZI</name>
<accession>A0AAN7URV1</accession>
<protein>
    <recommendedName>
        <fullName evidence="2">Nephrocystin 3-like N-terminal domain-containing protein</fullName>
    </recommendedName>
</protein>
<evidence type="ECO:0000256" key="1">
    <source>
        <dbReference type="ARBA" id="ARBA00022737"/>
    </source>
</evidence>
<keyword evidence="1" id="KW-0677">Repeat</keyword>
<dbReference type="Proteomes" id="UP001305414">
    <property type="component" value="Unassembled WGS sequence"/>
</dbReference>
<dbReference type="PANTHER" id="PTHR10039:SF16">
    <property type="entry name" value="GPI INOSITOL-DEACYLASE"/>
    <property type="match status" value="1"/>
</dbReference>
<dbReference type="AlphaFoldDB" id="A0AAN7URV1"/>
<evidence type="ECO:0000259" key="2">
    <source>
        <dbReference type="Pfam" id="PF24883"/>
    </source>
</evidence>
<dbReference type="Pfam" id="PF24883">
    <property type="entry name" value="NPHP3_N"/>
    <property type="match status" value="1"/>
</dbReference>
<evidence type="ECO:0000313" key="4">
    <source>
        <dbReference type="Proteomes" id="UP001305414"/>
    </source>
</evidence>
<keyword evidence="4" id="KW-1185">Reference proteome</keyword>
<evidence type="ECO:0000313" key="3">
    <source>
        <dbReference type="EMBL" id="KAK5634332.1"/>
    </source>
</evidence>
<feature type="domain" description="Nephrocystin 3-like N-terminal" evidence="2">
    <location>
        <begin position="20"/>
        <end position="66"/>
    </location>
</feature>
<organism evidence="3 4">
    <name type="scientific">Xylaria bambusicola</name>
    <dbReference type="NCBI Taxonomy" id="326684"/>
    <lineage>
        <taxon>Eukaryota</taxon>
        <taxon>Fungi</taxon>
        <taxon>Dikarya</taxon>
        <taxon>Ascomycota</taxon>
        <taxon>Pezizomycotina</taxon>
        <taxon>Sordariomycetes</taxon>
        <taxon>Xylariomycetidae</taxon>
        <taxon>Xylariales</taxon>
        <taxon>Xylariaceae</taxon>
        <taxon>Xylaria</taxon>
    </lineage>
</organism>
<proteinExistence type="predicted"/>